<dbReference type="EMBL" id="MWQN01000005">
    <property type="protein sequence ID" value="OPC76670.1"/>
    <property type="molecule type" value="Genomic_DNA"/>
</dbReference>
<feature type="transmembrane region" description="Helical" evidence="1">
    <location>
        <begin position="20"/>
        <end position="39"/>
    </location>
</feature>
<feature type="transmembrane region" description="Helical" evidence="1">
    <location>
        <begin position="45"/>
        <end position="62"/>
    </location>
</feature>
<name>A0A1T3NJ07_9ACTN</name>
<keyword evidence="1" id="KW-0812">Transmembrane</keyword>
<protein>
    <recommendedName>
        <fullName evidence="4">NERD domain-containing protein</fullName>
    </recommendedName>
</protein>
<evidence type="ECO:0008006" key="4">
    <source>
        <dbReference type="Google" id="ProtNLM"/>
    </source>
</evidence>
<evidence type="ECO:0000313" key="3">
    <source>
        <dbReference type="Proteomes" id="UP000190037"/>
    </source>
</evidence>
<keyword evidence="1" id="KW-0472">Membrane</keyword>
<gene>
    <name evidence="2" type="ORF">B4N89_45100</name>
</gene>
<organism evidence="2 3">
    <name type="scientific">Embleya scabrispora</name>
    <dbReference type="NCBI Taxonomy" id="159449"/>
    <lineage>
        <taxon>Bacteria</taxon>
        <taxon>Bacillati</taxon>
        <taxon>Actinomycetota</taxon>
        <taxon>Actinomycetes</taxon>
        <taxon>Kitasatosporales</taxon>
        <taxon>Streptomycetaceae</taxon>
        <taxon>Embleya</taxon>
    </lineage>
</organism>
<keyword evidence="3" id="KW-1185">Reference proteome</keyword>
<evidence type="ECO:0000256" key="1">
    <source>
        <dbReference type="SAM" id="Phobius"/>
    </source>
</evidence>
<sequence length="316" mass="34118">MVLIGLIVAVIAARQRRRNAWSTVLLSWVAFTATATLVASEAGPVASTASAIAAVACVLAVRGKRIHACGRRARRTMGRAAKPTLSPAAWHTLHSLDSLDEDWIVLSRNRAHMSNALVVVGPSGVHCLTSHGTEGGLQIGTASARAVGTDLKHTARAASREAARLRNTCRTPVAALIVLHDDDTDENHVLRTEYDTRLVTGNVLAPLLVLNDEHHLSPLRVRRCVTRLLRAGLVIVAPPASAARGDAVVRVVGDTFRAGWRMLPAVYTRGADETRVALCREADWRRARAQKRRVPAERVAIVRRESVFKRSTGAAP</sequence>
<reference evidence="2 3" key="1">
    <citation type="submission" date="2017-03" db="EMBL/GenBank/DDBJ databases">
        <title>Draft genome sequence of Streptomyces scabrisporus NF3, endophyte isolated from Amphipterygium adstringens.</title>
        <authorList>
            <person name="Vazquez M."/>
            <person name="Ceapa C.D."/>
            <person name="Rodriguez Luna D."/>
            <person name="Sanchez Esquivel S."/>
        </authorList>
    </citation>
    <scope>NUCLEOTIDE SEQUENCE [LARGE SCALE GENOMIC DNA]</scope>
    <source>
        <strain evidence="2 3">NF3</strain>
    </source>
</reference>
<comment type="caution">
    <text evidence="2">The sequence shown here is derived from an EMBL/GenBank/DDBJ whole genome shotgun (WGS) entry which is preliminary data.</text>
</comment>
<accession>A0A1T3NJ07</accession>
<evidence type="ECO:0000313" key="2">
    <source>
        <dbReference type="EMBL" id="OPC76670.1"/>
    </source>
</evidence>
<dbReference type="Proteomes" id="UP000190037">
    <property type="component" value="Unassembled WGS sequence"/>
</dbReference>
<dbReference type="AlphaFoldDB" id="A0A1T3NJ07"/>
<proteinExistence type="predicted"/>
<keyword evidence="1" id="KW-1133">Transmembrane helix</keyword>